<comment type="subunit">
    <text evidence="7">PSII is composed of 1 copy each of membrane proteins PsbA, PsbB, PsbC, PsbD, PsbE, PsbF, PsbH, PsbI, PsbJ, PsbK, PsbL, PsbM, PsbT, PsbX, PsbY, PsbZ, Psb30/Ycf12, peripheral proteins PsbO, CyanoQ (PsbQ),PsbU, PsbV and a large number of cofactors. It forms dimeric complexes.</text>
</comment>
<keyword evidence="1 7" id="KW-0674">Reaction center</keyword>
<keyword evidence="9" id="KW-1185">Reference proteome</keyword>
<evidence type="ECO:0000256" key="7">
    <source>
        <dbReference type="HAMAP-Rule" id="MF_00438"/>
    </source>
</evidence>
<dbReference type="GO" id="GO:0019684">
    <property type="term" value="P:photosynthesis, light reaction"/>
    <property type="evidence" value="ECO:0007669"/>
    <property type="project" value="InterPro"/>
</dbReference>
<dbReference type="EMBL" id="NTFS01000332">
    <property type="protein sequence ID" value="PAX51795.1"/>
    <property type="molecule type" value="Genomic_DNA"/>
</dbReference>
<dbReference type="GO" id="GO:0009523">
    <property type="term" value="C:photosystem II"/>
    <property type="evidence" value="ECO:0007669"/>
    <property type="project" value="UniProtKB-KW"/>
</dbReference>
<dbReference type="InterPro" id="IPR007826">
    <property type="entry name" value="PSII_PsbM"/>
</dbReference>
<comment type="similarity">
    <text evidence="7">Belongs to the PsbM family.</text>
</comment>
<evidence type="ECO:0000313" key="9">
    <source>
        <dbReference type="Proteomes" id="UP000218238"/>
    </source>
</evidence>
<keyword evidence="6 7" id="KW-0604">Photosystem II</keyword>
<dbReference type="NCBIfam" id="TIGR03038">
    <property type="entry name" value="PS_II_psbM"/>
    <property type="match status" value="1"/>
</dbReference>
<dbReference type="GO" id="GO:0031676">
    <property type="term" value="C:plasma membrane-derived thylakoid membrane"/>
    <property type="evidence" value="ECO:0007669"/>
    <property type="project" value="UniProtKB-SubCell"/>
</dbReference>
<dbReference type="AlphaFoldDB" id="A0A2A2TDT9"/>
<dbReference type="SUPFAM" id="SSF161033">
    <property type="entry name" value="Photosystem II reaction center protein M, PsbM"/>
    <property type="match status" value="1"/>
</dbReference>
<comment type="subcellular location">
    <subcellularLocation>
        <location evidence="7">Cellular thylakoid membrane</location>
        <topology evidence="7">Single-pass membrane protein</topology>
    </subcellularLocation>
</comment>
<keyword evidence="4 7" id="KW-1133">Transmembrane helix</keyword>
<evidence type="ECO:0000256" key="6">
    <source>
        <dbReference type="ARBA" id="ARBA00023276"/>
    </source>
</evidence>
<evidence type="ECO:0000256" key="1">
    <source>
        <dbReference type="ARBA" id="ARBA00022469"/>
    </source>
</evidence>
<keyword evidence="5 7" id="KW-0472">Membrane</keyword>
<accession>A0A2A2TDT9</accession>
<dbReference type="Pfam" id="PF05151">
    <property type="entry name" value="PsbM"/>
    <property type="match status" value="1"/>
</dbReference>
<dbReference type="HAMAP" id="MF_00438">
    <property type="entry name" value="PSII_PsbM"/>
    <property type="match status" value="1"/>
</dbReference>
<evidence type="ECO:0000256" key="2">
    <source>
        <dbReference type="ARBA" id="ARBA00022531"/>
    </source>
</evidence>
<sequence length="38" mass="4236">MQTNELGFIATILFVFVPTVFLILLYTLTASRESGKNS</sequence>
<evidence type="ECO:0000313" key="8">
    <source>
        <dbReference type="EMBL" id="PAX51795.1"/>
    </source>
</evidence>
<keyword evidence="2 7" id="KW-0602">Photosynthesis</keyword>
<evidence type="ECO:0000256" key="3">
    <source>
        <dbReference type="ARBA" id="ARBA00022692"/>
    </source>
</evidence>
<evidence type="ECO:0000256" key="5">
    <source>
        <dbReference type="ARBA" id="ARBA00023136"/>
    </source>
</evidence>
<comment type="caution">
    <text evidence="8">The sequence shown here is derived from an EMBL/GenBank/DDBJ whole genome shotgun (WGS) entry which is preliminary data.</text>
</comment>
<name>A0A2A2TDT9_9CYAN</name>
<dbReference type="OrthoDB" id="532820at2"/>
<dbReference type="InterPro" id="IPR037269">
    <property type="entry name" value="PSII_PsbM_sf"/>
</dbReference>
<reference evidence="8 9" key="1">
    <citation type="submission" date="2017-08" db="EMBL/GenBank/DDBJ databases">
        <title>Draft genome sequence of filamentous cyanobacterium Calothrix elsteri CCALA 953.</title>
        <authorList>
            <person name="Gagunashvili A.N."/>
            <person name="Elster J."/>
            <person name="Andresson O.S."/>
        </authorList>
    </citation>
    <scope>NUCLEOTIDE SEQUENCE [LARGE SCALE GENOMIC DNA]</scope>
    <source>
        <strain evidence="8 9">CCALA 953</strain>
    </source>
</reference>
<evidence type="ECO:0000256" key="4">
    <source>
        <dbReference type="ARBA" id="ARBA00022989"/>
    </source>
</evidence>
<organism evidence="8 9">
    <name type="scientific">Brunnivagina elsteri CCALA 953</name>
    <dbReference type="NCBI Taxonomy" id="987040"/>
    <lineage>
        <taxon>Bacteria</taxon>
        <taxon>Bacillati</taxon>
        <taxon>Cyanobacteriota</taxon>
        <taxon>Cyanophyceae</taxon>
        <taxon>Nostocales</taxon>
        <taxon>Calotrichaceae</taxon>
        <taxon>Brunnivagina</taxon>
    </lineage>
</organism>
<dbReference type="Proteomes" id="UP000218238">
    <property type="component" value="Unassembled WGS sequence"/>
</dbReference>
<comment type="function">
    <text evidence="7">One of the components of the core complex of photosystem II (PSII). PSII is a light-driven water:plastoquinone oxidoreductase that uses light energy to abstract electrons from H(2)O, generating O(2) and a proton gradient subsequently used for ATP formation. It consists of a core antenna complex that captures photons, and an electron transfer chain that converts photonic excitation into a charge separation. This subunit is found at the monomer-monomer interface.</text>
</comment>
<keyword evidence="3 7" id="KW-0812">Transmembrane</keyword>
<proteinExistence type="inferred from homology"/>
<protein>
    <recommendedName>
        <fullName evidence="7">Photosystem II reaction center protein M</fullName>
        <shortName evidence="7">PSII-M</shortName>
    </recommendedName>
</protein>
<gene>
    <name evidence="7 8" type="primary">psbM</name>
    <name evidence="8" type="ORF">CK510_22815</name>
</gene>
<feature type="transmembrane region" description="Helical" evidence="7">
    <location>
        <begin position="6"/>
        <end position="28"/>
    </location>
</feature>
<dbReference type="RefSeq" id="WP_095723870.1">
    <property type="nucleotide sequence ID" value="NZ_NTFS01000332.1"/>
</dbReference>
<keyword evidence="7" id="KW-0793">Thylakoid</keyword>